<dbReference type="InterPro" id="IPR053865">
    <property type="entry name" value="DUF6934"/>
</dbReference>
<gene>
    <name evidence="1" type="ORF">IEE83_00510</name>
</gene>
<dbReference type="EMBL" id="JACYGY010000001">
    <property type="protein sequence ID" value="MBE9460351.1"/>
    <property type="molecule type" value="Genomic_DNA"/>
</dbReference>
<protein>
    <submittedName>
        <fullName evidence="1">Uncharacterized protein</fullName>
    </submittedName>
</protein>
<evidence type="ECO:0000313" key="2">
    <source>
        <dbReference type="Proteomes" id="UP000634134"/>
    </source>
</evidence>
<dbReference type="Pfam" id="PF22028">
    <property type="entry name" value="DUF6934"/>
    <property type="match status" value="1"/>
</dbReference>
<name>A0ABR9W5V0_9BACT</name>
<dbReference type="RefSeq" id="WP_194118692.1">
    <property type="nucleotide sequence ID" value="NZ_JACYGY010000001.1"/>
</dbReference>
<comment type="caution">
    <text evidence="1">The sequence shown here is derived from an EMBL/GenBank/DDBJ whole genome shotgun (WGS) entry which is preliminary data.</text>
</comment>
<organism evidence="1 2">
    <name type="scientific">Dyadobacter subterraneus</name>
    <dbReference type="NCBI Taxonomy" id="2773304"/>
    <lineage>
        <taxon>Bacteria</taxon>
        <taxon>Pseudomonadati</taxon>
        <taxon>Bacteroidota</taxon>
        <taxon>Cytophagia</taxon>
        <taxon>Cytophagales</taxon>
        <taxon>Spirosomataceae</taxon>
        <taxon>Dyadobacter</taxon>
    </lineage>
</organism>
<keyword evidence="2" id="KW-1185">Reference proteome</keyword>
<evidence type="ECO:0000313" key="1">
    <source>
        <dbReference type="EMBL" id="MBE9460351.1"/>
    </source>
</evidence>
<sequence>MNYKPYTLNISDNNTRFQFQSVGKRGVFEKVIQFMQLSPELYNLALLDYNPFTGEENDLSITNNGDMPEILATVMNAIILFTIEFPDRTVYFKGSSKSRTRLYQISINKVYLDLRKDLIIYGSINNEWVPFEPNLSFDSFLIVKNVNNSD</sequence>
<proteinExistence type="predicted"/>
<reference evidence="2" key="1">
    <citation type="submission" date="2023-07" db="EMBL/GenBank/DDBJ databases">
        <title>Dyadobacter sp. nov 'subterranea' isolated from contaminted grondwater.</title>
        <authorList>
            <person name="Szabo I."/>
            <person name="Al-Omari J."/>
            <person name="Szerdahelyi S.G."/>
            <person name="Rado J."/>
        </authorList>
    </citation>
    <scope>NUCLEOTIDE SEQUENCE [LARGE SCALE GENOMIC DNA]</scope>
    <source>
        <strain evidence="2">UP-52</strain>
    </source>
</reference>
<accession>A0ABR9W5V0</accession>
<dbReference type="Proteomes" id="UP000634134">
    <property type="component" value="Unassembled WGS sequence"/>
</dbReference>